<keyword evidence="5 8" id="KW-0808">Transferase</keyword>
<dbReference type="Gene3D" id="3.40.1160.10">
    <property type="entry name" value="Acetylglutamate kinase-like"/>
    <property type="match status" value="1"/>
</dbReference>
<keyword evidence="3 8" id="KW-0055">Arginine biosynthesis</keyword>
<dbReference type="InterPro" id="IPR036393">
    <property type="entry name" value="AceGlu_kinase-like_sf"/>
</dbReference>
<dbReference type="NCBIfam" id="TIGR01890">
    <property type="entry name" value="N-Ac-Glu-synth"/>
    <property type="match status" value="1"/>
</dbReference>
<dbReference type="HAMAP" id="MF_01105">
    <property type="entry name" value="N_acetyl_glu_synth"/>
    <property type="match status" value="1"/>
</dbReference>
<keyword evidence="4 8" id="KW-0028">Amino-acid biosynthesis</keyword>
<gene>
    <name evidence="8 10" type="primary">argA</name>
    <name evidence="10" type="ORF">NNL22_13410</name>
</gene>
<comment type="miscellaneous">
    <text evidence="8">In bacteria which possess the bifunctional enzyme ornithine acetyltransferase/N-acetylglutamate synthase (ArgJ), ArgA fulfills an anaplerotic role.</text>
</comment>
<keyword evidence="6 8" id="KW-0012">Acyltransferase</keyword>
<evidence type="ECO:0000256" key="2">
    <source>
        <dbReference type="ARBA" id="ARBA00009145"/>
    </source>
</evidence>
<sequence>MSDKEWVSWFRQSSPYINAHRKKTVVLTLCGEALDDENLINIVHDIALLNSLGVRLVVAFGARPQIDSRLAEAGIKSDFHLGLRVTHEAMLEHILEVSGRLRAKLEAKLSTGIVNSPMHGAKIRVCSGNFVMARPVGVLEGTDLCHTGKVRRIDSEAITSLLDSGAVVLLPSLGYSVTGDAFNLSYEDVASTAAAALKAEKLILLTDKSGIEDGSGCLIRELTIADGRELLAASEQLDSLARAQLKAACEACANGVKRSHIISYKSNGAILEELFTRDGGGTMVSSDDYEQVRPAEIGDLNGIMELIEPLEEQGVLVRRSRELIETEIGYFTVDERDGAIIGCAALYPFPEDQAGELSCFAVRADYRRHGRGDTILEAVEKRARSLGFSRLFVLTTQTEHWFIERGFEKSSKDELPGHKQSNYNLQRNSKVFVKYL</sequence>
<dbReference type="Proteomes" id="UP001164472">
    <property type="component" value="Chromosome"/>
</dbReference>
<dbReference type="InterPro" id="IPR010167">
    <property type="entry name" value="NH2A_AcTrfase"/>
</dbReference>
<evidence type="ECO:0000313" key="11">
    <source>
        <dbReference type="Proteomes" id="UP001164472"/>
    </source>
</evidence>
<dbReference type="EC" id="2.3.1.1" evidence="8"/>
<dbReference type="PANTHER" id="PTHR30602:SF12">
    <property type="entry name" value="AMINO-ACID ACETYLTRANSFERASE NAGS1, CHLOROPLASTIC-RELATED"/>
    <property type="match status" value="1"/>
</dbReference>
<reference evidence="10" key="1">
    <citation type="submission" date="2022-07" db="EMBL/GenBank/DDBJ databases">
        <title>Alkalimarinus sp. nov., isolated from gut of a Alitta virens.</title>
        <authorList>
            <person name="Yang A.I."/>
            <person name="Shin N.-R."/>
        </authorList>
    </citation>
    <scope>NUCLEOTIDE SEQUENCE</scope>
    <source>
        <strain evidence="10">FA028</strain>
    </source>
</reference>
<dbReference type="Gene3D" id="3.40.630.30">
    <property type="match status" value="1"/>
</dbReference>
<dbReference type="NCBIfam" id="NF003641">
    <property type="entry name" value="PRK05279.1"/>
    <property type="match status" value="1"/>
</dbReference>
<dbReference type="PROSITE" id="PS51186">
    <property type="entry name" value="GNAT"/>
    <property type="match status" value="1"/>
</dbReference>
<evidence type="ECO:0000256" key="6">
    <source>
        <dbReference type="ARBA" id="ARBA00023315"/>
    </source>
</evidence>
<dbReference type="CDD" id="cd04237">
    <property type="entry name" value="AAK_NAGS-ABP"/>
    <property type="match status" value="1"/>
</dbReference>
<evidence type="ECO:0000256" key="4">
    <source>
        <dbReference type="ARBA" id="ARBA00022605"/>
    </source>
</evidence>
<dbReference type="GO" id="GO:0006526">
    <property type="term" value="P:L-arginine biosynthetic process"/>
    <property type="evidence" value="ECO:0007669"/>
    <property type="project" value="UniProtKB-UniRule"/>
</dbReference>
<dbReference type="SUPFAM" id="SSF55729">
    <property type="entry name" value="Acyl-CoA N-acyltransferases (Nat)"/>
    <property type="match status" value="1"/>
</dbReference>
<name>A0A9E8HPB7_9ALTE</name>
<dbReference type="Pfam" id="PF00583">
    <property type="entry name" value="Acetyltransf_1"/>
    <property type="match status" value="1"/>
</dbReference>
<evidence type="ECO:0000256" key="8">
    <source>
        <dbReference type="HAMAP-Rule" id="MF_01105"/>
    </source>
</evidence>
<dbReference type="Pfam" id="PF00696">
    <property type="entry name" value="AA_kinase"/>
    <property type="match status" value="1"/>
</dbReference>
<accession>A0A9E8HPB7</accession>
<dbReference type="RefSeq" id="WP_251811482.1">
    <property type="nucleotide sequence ID" value="NZ_CP101527.1"/>
</dbReference>
<dbReference type="InterPro" id="IPR033719">
    <property type="entry name" value="NAGS_kin"/>
</dbReference>
<evidence type="ECO:0000256" key="7">
    <source>
        <dbReference type="ARBA" id="ARBA00048372"/>
    </source>
</evidence>
<dbReference type="PIRSF" id="PIRSF000423">
    <property type="entry name" value="ArgA"/>
    <property type="match status" value="1"/>
</dbReference>
<evidence type="ECO:0000259" key="9">
    <source>
        <dbReference type="PROSITE" id="PS51186"/>
    </source>
</evidence>
<evidence type="ECO:0000256" key="1">
    <source>
        <dbReference type="ARBA" id="ARBA00004925"/>
    </source>
</evidence>
<dbReference type="GO" id="GO:0004042">
    <property type="term" value="F:L-glutamate N-acetyltransferase activity"/>
    <property type="evidence" value="ECO:0007669"/>
    <property type="project" value="UniProtKB-UniRule"/>
</dbReference>
<dbReference type="GO" id="GO:0005737">
    <property type="term" value="C:cytoplasm"/>
    <property type="evidence" value="ECO:0007669"/>
    <property type="project" value="UniProtKB-SubCell"/>
</dbReference>
<dbReference type="KEGG" id="asem:NNL22_13410"/>
<dbReference type="EMBL" id="CP101527">
    <property type="protein sequence ID" value="UZW74021.1"/>
    <property type="molecule type" value="Genomic_DNA"/>
</dbReference>
<comment type="subcellular location">
    <subcellularLocation>
        <location evidence="8">Cytoplasm</location>
    </subcellularLocation>
</comment>
<comment type="similarity">
    <text evidence="2 8">Belongs to the acetyltransferase family. ArgA subfamily.</text>
</comment>
<dbReference type="PANTHER" id="PTHR30602">
    <property type="entry name" value="AMINO-ACID ACETYLTRANSFERASE"/>
    <property type="match status" value="1"/>
</dbReference>
<keyword evidence="8" id="KW-0963">Cytoplasm</keyword>
<dbReference type="InterPro" id="IPR001048">
    <property type="entry name" value="Asp/Glu/Uridylate_kinase"/>
</dbReference>
<comment type="pathway">
    <text evidence="1 8">Amino-acid biosynthesis; L-arginine biosynthesis; N(2)-acetyl-L-ornithine from L-glutamate: step 1/4.</text>
</comment>
<evidence type="ECO:0000256" key="3">
    <source>
        <dbReference type="ARBA" id="ARBA00022571"/>
    </source>
</evidence>
<feature type="domain" description="N-acetyltransferase" evidence="9">
    <location>
        <begin position="290"/>
        <end position="436"/>
    </location>
</feature>
<proteinExistence type="inferred from homology"/>
<comment type="catalytic activity">
    <reaction evidence="7 8">
        <text>L-glutamate + acetyl-CoA = N-acetyl-L-glutamate + CoA + H(+)</text>
        <dbReference type="Rhea" id="RHEA:24292"/>
        <dbReference type="ChEBI" id="CHEBI:15378"/>
        <dbReference type="ChEBI" id="CHEBI:29985"/>
        <dbReference type="ChEBI" id="CHEBI:44337"/>
        <dbReference type="ChEBI" id="CHEBI:57287"/>
        <dbReference type="ChEBI" id="CHEBI:57288"/>
        <dbReference type="EC" id="2.3.1.1"/>
    </reaction>
</comment>
<dbReference type="AlphaFoldDB" id="A0A9E8HPB7"/>
<dbReference type="CDD" id="cd04301">
    <property type="entry name" value="NAT_SF"/>
    <property type="match status" value="1"/>
</dbReference>
<organism evidence="10 11">
    <name type="scientific">Alkalimarinus sediminis</name>
    <dbReference type="NCBI Taxonomy" id="1632866"/>
    <lineage>
        <taxon>Bacteria</taxon>
        <taxon>Pseudomonadati</taxon>
        <taxon>Pseudomonadota</taxon>
        <taxon>Gammaproteobacteria</taxon>
        <taxon>Alteromonadales</taxon>
        <taxon>Alteromonadaceae</taxon>
        <taxon>Alkalimarinus</taxon>
    </lineage>
</organism>
<dbReference type="InterPro" id="IPR000182">
    <property type="entry name" value="GNAT_dom"/>
</dbReference>
<evidence type="ECO:0000313" key="10">
    <source>
        <dbReference type="EMBL" id="UZW74021.1"/>
    </source>
</evidence>
<evidence type="ECO:0000256" key="5">
    <source>
        <dbReference type="ARBA" id="ARBA00022679"/>
    </source>
</evidence>
<dbReference type="SUPFAM" id="SSF53633">
    <property type="entry name" value="Carbamate kinase-like"/>
    <property type="match status" value="1"/>
</dbReference>
<keyword evidence="11" id="KW-1185">Reference proteome</keyword>
<protein>
    <recommendedName>
        <fullName evidence="8">Amino-acid acetyltransferase</fullName>
        <ecNumber evidence="8">2.3.1.1</ecNumber>
    </recommendedName>
    <alternativeName>
        <fullName evidence="8">N-acetylglutamate synthase</fullName>
        <shortName evidence="8">AGS</shortName>
        <shortName evidence="8">NAGS</shortName>
    </alternativeName>
</protein>
<dbReference type="InterPro" id="IPR016181">
    <property type="entry name" value="Acyl_CoA_acyltransferase"/>
</dbReference>